<dbReference type="AlphaFoldDB" id="A0AAV7TFM5"/>
<name>A0AAV7TFM5_PLEWA</name>
<evidence type="ECO:0000256" key="1">
    <source>
        <dbReference type="SAM" id="MobiDB-lite"/>
    </source>
</evidence>
<comment type="caution">
    <text evidence="2">The sequence shown here is derived from an EMBL/GenBank/DDBJ whole genome shotgun (WGS) entry which is preliminary data.</text>
</comment>
<gene>
    <name evidence="2" type="ORF">NDU88_000723</name>
</gene>
<dbReference type="EMBL" id="JANPWB010000006">
    <property type="protein sequence ID" value="KAJ1175435.1"/>
    <property type="molecule type" value="Genomic_DNA"/>
</dbReference>
<feature type="region of interest" description="Disordered" evidence="1">
    <location>
        <begin position="1"/>
        <end position="62"/>
    </location>
</feature>
<accession>A0AAV7TFM5</accession>
<protein>
    <submittedName>
        <fullName evidence="2">Uncharacterized protein</fullName>
    </submittedName>
</protein>
<reference evidence="2" key="1">
    <citation type="journal article" date="2022" name="bioRxiv">
        <title>Sequencing and chromosome-scale assembly of the giantPleurodeles waltlgenome.</title>
        <authorList>
            <person name="Brown T."/>
            <person name="Elewa A."/>
            <person name="Iarovenko S."/>
            <person name="Subramanian E."/>
            <person name="Araus A.J."/>
            <person name="Petzold A."/>
            <person name="Susuki M."/>
            <person name="Suzuki K.-i.T."/>
            <person name="Hayashi T."/>
            <person name="Toyoda A."/>
            <person name="Oliveira C."/>
            <person name="Osipova E."/>
            <person name="Leigh N.D."/>
            <person name="Simon A."/>
            <person name="Yun M.H."/>
        </authorList>
    </citation>
    <scope>NUCLEOTIDE SEQUENCE</scope>
    <source>
        <strain evidence="2">20211129_DDA</strain>
        <tissue evidence="2">Liver</tissue>
    </source>
</reference>
<evidence type="ECO:0000313" key="2">
    <source>
        <dbReference type="EMBL" id="KAJ1175435.1"/>
    </source>
</evidence>
<evidence type="ECO:0000313" key="3">
    <source>
        <dbReference type="Proteomes" id="UP001066276"/>
    </source>
</evidence>
<sequence length="178" mass="19443">MTSGSRGCQRPRGSAKEDSGDAPRSSVVGAPENVRELEARRNGRPRPHSRGSGAPLEAVEEDPVTRRLAKILSVWFGGPGAAGKSWNERLAKVKQKLGLLSLRNLSIEGKAPVLSKDSLPVLLYVTQAWPLLANVARANPTEDQRGGGEQEACRKRVHNLLRDYTAKDNKESEKEEEL</sequence>
<proteinExistence type="predicted"/>
<dbReference type="Proteomes" id="UP001066276">
    <property type="component" value="Chromosome 3_2"/>
</dbReference>
<keyword evidence="3" id="KW-1185">Reference proteome</keyword>
<organism evidence="2 3">
    <name type="scientific">Pleurodeles waltl</name>
    <name type="common">Iberian ribbed newt</name>
    <dbReference type="NCBI Taxonomy" id="8319"/>
    <lineage>
        <taxon>Eukaryota</taxon>
        <taxon>Metazoa</taxon>
        <taxon>Chordata</taxon>
        <taxon>Craniata</taxon>
        <taxon>Vertebrata</taxon>
        <taxon>Euteleostomi</taxon>
        <taxon>Amphibia</taxon>
        <taxon>Batrachia</taxon>
        <taxon>Caudata</taxon>
        <taxon>Salamandroidea</taxon>
        <taxon>Salamandridae</taxon>
        <taxon>Pleurodelinae</taxon>
        <taxon>Pleurodeles</taxon>
    </lineage>
</organism>